<keyword evidence="1" id="KW-0808">Transferase</keyword>
<dbReference type="GO" id="GO:0051999">
    <property type="term" value="P:mannosyl-inositol phosphorylceramide biosynthetic process"/>
    <property type="evidence" value="ECO:0007669"/>
    <property type="project" value="TreeGrafter"/>
</dbReference>
<dbReference type="GO" id="GO:0016020">
    <property type="term" value="C:membrane"/>
    <property type="evidence" value="ECO:0007669"/>
    <property type="project" value="GOC"/>
</dbReference>
<name>A0AB39XS23_9BRAD</name>
<gene>
    <name evidence="2" type="ORF">AB8Z38_15875</name>
</gene>
<dbReference type="AlphaFoldDB" id="A0AB39XS23"/>
<proteinExistence type="predicted"/>
<dbReference type="SUPFAM" id="SSF53448">
    <property type="entry name" value="Nucleotide-diphospho-sugar transferases"/>
    <property type="match status" value="1"/>
</dbReference>
<dbReference type="EMBL" id="CP165734">
    <property type="protein sequence ID" value="XDV60673.1"/>
    <property type="molecule type" value="Genomic_DNA"/>
</dbReference>
<organism evidence="2">
    <name type="scientific">Bradyrhizobium sp. LLZ17</name>
    <dbReference type="NCBI Taxonomy" id="3239388"/>
    <lineage>
        <taxon>Bacteria</taxon>
        <taxon>Pseudomonadati</taxon>
        <taxon>Pseudomonadota</taxon>
        <taxon>Alphaproteobacteria</taxon>
        <taxon>Hyphomicrobiales</taxon>
        <taxon>Nitrobacteraceae</taxon>
        <taxon>Bradyrhizobium</taxon>
    </lineage>
</organism>
<accession>A0AB39XS23</accession>
<dbReference type="GO" id="GO:0000030">
    <property type="term" value="F:mannosyltransferase activity"/>
    <property type="evidence" value="ECO:0007669"/>
    <property type="project" value="TreeGrafter"/>
</dbReference>
<reference evidence="2" key="1">
    <citation type="submission" date="2024-08" db="EMBL/GenBank/DDBJ databases">
        <authorList>
            <person name="Chaddad Z."/>
            <person name="Lamrabet M."/>
            <person name="Bouhnik O."/>
            <person name="Alami S."/>
            <person name="Wipf D."/>
            <person name="Courty P.E."/>
            <person name="Missbah El Idrissi M."/>
        </authorList>
    </citation>
    <scope>NUCLEOTIDE SEQUENCE</scope>
    <source>
        <strain evidence="2">LLZ17</strain>
    </source>
</reference>
<dbReference type="InterPro" id="IPR029044">
    <property type="entry name" value="Nucleotide-diphossugar_trans"/>
</dbReference>
<protein>
    <submittedName>
        <fullName evidence="2">Glycosyltransferase</fullName>
    </submittedName>
</protein>
<evidence type="ECO:0000256" key="1">
    <source>
        <dbReference type="ARBA" id="ARBA00022679"/>
    </source>
</evidence>
<dbReference type="Gene3D" id="3.90.550.20">
    <property type="match status" value="1"/>
</dbReference>
<dbReference type="PANTHER" id="PTHR32385:SF15">
    <property type="entry name" value="INOSITOL PHOSPHOCERAMIDE MANNOSYLTRANSFERASE 1"/>
    <property type="match status" value="1"/>
</dbReference>
<dbReference type="PANTHER" id="PTHR32385">
    <property type="entry name" value="MANNOSYL PHOSPHORYLINOSITOL CERAMIDE SYNTHASE"/>
    <property type="match status" value="1"/>
</dbReference>
<sequence length="250" mass="28966">MIPKTIHYVWVGPKPLPEADRQRVDAWRHMLPDWQIVAWDNDKVDYSSSFVRQAYSVRAWNRVSDYTRMDALARFGGVYLDTDVDLIKSLDPLLSLKAFLGFQTDDMNSITDPVNGAVFGSEPGHWLPTSIRSFFNNELDGRTDIGAFSGPGLISKFLRERGLSEYCDEPMTIGDVTIFPKRVFYPYAWDERYSPDVVTEDTYAVHRWAETWVVRKVTLRKKLERALLKRFSLYAPELAFRMSYNMAKRG</sequence>
<evidence type="ECO:0000313" key="2">
    <source>
        <dbReference type="EMBL" id="XDV60673.1"/>
    </source>
</evidence>
<dbReference type="InterPro" id="IPR007577">
    <property type="entry name" value="GlycoTrfase_DXD_sugar-bd_CS"/>
</dbReference>
<dbReference type="Pfam" id="PF04488">
    <property type="entry name" value="Gly_transf_sug"/>
    <property type="match status" value="1"/>
</dbReference>
<dbReference type="InterPro" id="IPR051706">
    <property type="entry name" value="Glycosyltransferase_domain"/>
</dbReference>
<dbReference type="RefSeq" id="WP_369726024.1">
    <property type="nucleotide sequence ID" value="NZ_CP165734.1"/>
</dbReference>